<dbReference type="Pfam" id="PF00583">
    <property type="entry name" value="Acetyltransf_1"/>
    <property type="match status" value="1"/>
</dbReference>
<dbReference type="EMBL" id="JAUSTY010000016">
    <property type="protein sequence ID" value="MDQ0167435.1"/>
    <property type="molecule type" value="Genomic_DNA"/>
</dbReference>
<keyword evidence="3" id="KW-1185">Reference proteome</keyword>
<comment type="caution">
    <text evidence="2">The sequence shown here is derived from an EMBL/GenBank/DDBJ whole genome shotgun (WGS) entry which is preliminary data.</text>
</comment>
<evidence type="ECO:0000313" key="3">
    <source>
        <dbReference type="Proteomes" id="UP001235840"/>
    </source>
</evidence>
<dbReference type="PROSITE" id="PS51186">
    <property type="entry name" value="GNAT"/>
    <property type="match status" value="1"/>
</dbReference>
<dbReference type="InterPro" id="IPR016181">
    <property type="entry name" value="Acyl_CoA_acyltransferase"/>
</dbReference>
<reference evidence="2 3" key="1">
    <citation type="submission" date="2023-07" db="EMBL/GenBank/DDBJ databases">
        <title>Genomic Encyclopedia of Type Strains, Phase IV (KMG-IV): sequencing the most valuable type-strain genomes for metagenomic binning, comparative biology and taxonomic classification.</title>
        <authorList>
            <person name="Goeker M."/>
        </authorList>
    </citation>
    <scope>NUCLEOTIDE SEQUENCE [LARGE SCALE GENOMIC DNA]</scope>
    <source>
        <strain evidence="2 3">DSM 12751</strain>
    </source>
</reference>
<gene>
    <name evidence="2" type="ORF">J2S11_003360</name>
</gene>
<proteinExistence type="predicted"/>
<organism evidence="2 3">
    <name type="scientific">Caldalkalibacillus horti</name>
    <dbReference type="NCBI Taxonomy" id="77523"/>
    <lineage>
        <taxon>Bacteria</taxon>
        <taxon>Bacillati</taxon>
        <taxon>Bacillota</taxon>
        <taxon>Bacilli</taxon>
        <taxon>Bacillales</taxon>
        <taxon>Bacillaceae</taxon>
        <taxon>Caldalkalibacillus</taxon>
    </lineage>
</organism>
<dbReference type="Gene3D" id="3.40.630.30">
    <property type="match status" value="1"/>
</dbReference>
<evidence type="ECO:0000259" key="1">
    <source>
        <dbReference type="PROSITE" id="PS51186"/>
    </source>
</evidence>
<protein>
    <submittedName>
        <fullName evidence="2">GNAT superfamily N-acetyltransferase</fullName>
    </submittedName>
</protein>
<dbReference type="SUPFAM" id="SSF55729">
    <property type="entry name" value="Acyl-CoA N-acyltransferases (Nat)"/>
    <property type="match status" value="1"/>
</dbReference>
<accession>A0ABT9W2U0</accession>
<feature type="domain" description="N-acetyltransferase" evidence="1">
    <location>
        <begin position="5"/>
        <end position="157"/>
    </location>
</feature>
<sequence length="171" mass="19728">MINKIEIKQLRHLEEASLLEQEFAKHNMYREDNYYGKCLRENEEGKRVTLIAYYDGKVAGCCHLLYESKYHYFQHEKIPEINDLCVFPKYRRKNIASLLFDELESKAATTSKTIGLGVGLYKDYGPAQLMYGKRGYVLDGKGAVSNNQTIEPGKTVMVDDELLIYLVKSLQ</sequence>
<dbReference type="InterPro" id="IPR000182">
    <property type="entry name" value="GNAT_dom"/>
</dbReference>
<dbReference type="RefSeq" id="WP_307396349.1">
    <property type="nucleotide sequence ID" value="NZ_BAAADK010000001.1"/>
</dbReference>
<dbReference type="Proteomes" id="UP001235840">
    <property type="component" value="Unassembled WGS sequence"/>
</dbReference>
<dbReference type="CDD" id="cd04301">
    <property type="entry name" value="NAT_SF"/>
    <property type="match status" value="1"/>
</dbReference>
<name>A0ABT9W2U0_9BACI</name>
<evidence type="ECO:0000313" key="2">
    <source>
        <dbReference type="EMBL" id="MDQ0167435.1"/>
    </source>
</evidence>